<feature type="region of interest" description="Disordered" evidence="10">
    <location>
        <begin position="1286"/>
        <end position="1344"/>
    </location>
</feature>
<reference evidence="13" key="1">
    <citation type="submission" date="2021-02" db="EMBL/GenBank/DDBJ databases">
        <authorList>
            <person name="Nowell W R."/>
        </authorList>
    </citation>
    <scope>NUCLEOTIDE SEQUENCE</scope>
</reference>
<feature type="transmembrane region" description="Helical" evidence="9">
    <location>
        <begin position="777"/>
        <end position="795"/>
    </location>
</feature>
<comment type="caution">
    <text evidence="9">Lacks conserved residue(s) required for the propagation of feature annotation.</text>
</comment>
<comment type="subcellular location">
    <subcellularLocation>
        <location evidence="1">Basolateral cell membrane</location>
        <topology evidence="1">Multi-pass membrane protein</topology>
    </subcellularLocation>
    <subcellularLocation>
        <location evidence="9">Membrane</location>
        <topology evidence="9">Multi-pass membrane protein</topology>
    </subcellularLocation>
</comment>
<keyword evidence="8 9" id="KW-0472">Membrane</keyword>
<dbReference type="GO" id="GO:0051453">
    <property type="term" value="P:regulation of intracellular pH"/>
    <property type="evidence" value="ECO:0007669"/>
    <property type="project" value="TreeGrafter"/>
</dbReference>
<feature type="region of interest" description="Disordered" evidence="10">
    <location>
        <begin position="273"/>
        <end position="315"/>
    </location>
</feature>
<dbReference type="FunFam" id="3.40.930.10:FF:000020">
    <property type="entry name" value="Anion exchange protein"/>
    <property type="match status" value="1"/>
</dbReference>
<keyword evidence="5 9" id="KW-0812">Transmembrane</keyword>
<dbReference type="EMBL" id="CAJNOJ010000067">
    <property type="protein sequence ID" value="CAF1018751.1"/>
    <property type="molecule type" value="Genomic_DNA"/>
</dbReference>
<dbReference type="SUPFAM" id="SSF55804">
    <property type="entry name" value="Phoshotransferase/anion transport protein"/>
    <property type="match status" value="1"/>
</dbReference>
<dbReference type="Gene3D" id="1.10.287.570">
    <property type="entry name" value="Helical hairpin bin"/>
    <property type="match status" value="1"/>
</dbReference>
<dbReference type="NCBIfam" id="TIGR00834">
    <property type="entry name" value="ae"/>
    <property type="match status" value="1"/>
</dbReference>
<dbReference type="GO" id="GO:0016323">
    <property type="term" value="C:basolateral plasma membrane"/>
    <property type="evidence" value="ECO:0007669"/>
    <property type="project" value="UniProtKB-SubCell"/>
</dbReference>
<feature type="compositionally biased region" description="Polar residues" evidence="10">
    <location>
        <begin position="294"/>
        <end position="312"/>
    </location>
</feature>
<protein>
    <recommendedName>
        <fullName evidence="9">Anion exchange protein</fullName>
    </recommendedName>
</protein>
<sequence length="1344" mass="151848">MTDPLDGLSNYQSLPSEQMFTTNEATAAAAAAASIPISDFRRNEIRPILSDDDRHKSIYHQPSLTKYSSAERRKKRHHRSHVSGESFDAASKSVTSIETNESCEIDNPSARIQFLLGDDDQEEDDEEHKPHDLFIELNELTLGNDKPNESGEIIEQGWKETARWVKFEEDVETGGRWSKPYVATLSLHSLLELRNCIFSGSVILDMQADQLPIIIDMILDDMIANKTLLSDKRLATRNALLLKHIHQHEKEFHRHLNTQESKKPLPFTRSLAELTKSRSQKDVTSMGTDPAMSTGGNPNQTPTHKPPNNTSAEKFLTVGSGDLSKVRANENDESGTNLITPESRAKINTGFLKKVPPNAEATNVLIGAVDFLQTPVYAFIRLKKGVIVPDLLEIPVPVRFLFILLGPNIEHLRYHEIGRSIGTLMSDEIFHDVAYRARNRQDLLAGIDDFLDHVTVLPPGEWDPKTRIEPPKSVPKKEERLERNKMNGVTQPTDIEHTEHEFDPSLTRTGRFCGGLIDDIKRKAPFYLSDLTDAFSFQSLAAIIFLYFACLSPIITFGGLLSKATDNNMAAIESLLSGAICGCLYHLFAGQPLTILGSTGPVLVFETIVNHFCKNHGFDYMNFRCWIGLWTAFILIIMVVTDASYLVKYITRFTEESFAALIGIIFIYEAFDKMIEINHARPVRLHTVHSLPPDCSCSLSKYAEPNTTITISDCFRNKSYEFSGPNCNLNKGEPYIPDVFLFSIILFLSTFVLAYTLKNFKFSRFLSLTIRTKVSDFGVVLAIFINVLIDYLIGLDTPKLLVPRKFETTKVGRGWIINPFRKNPPYMYAAALLPALLATILIFMDQQISAVIVNRKENKLKKGCGYHLDLLIVALCIAINSILGLPWFVAATVLSINHVIALKLESETAAPGEKAKFLGVREQRVTGFIVFLFIGLSVFLTKFLSLIPMPVLYGVFLYMGISSMKEIQLISRILLMFMPEKYQPDYVYLRHVRTRRVHLFTIIQLTCLISLWIIKSIKSISILFPIMVLALVGARKAMDYVFTKRELQSLDDLMPETVKKEIEERRNSALPEALNEADQPKETIKFDSSELRISIGDGKVVKVPTENVQINPSTGVINFSEEVGKTSLWKSISKSSNHDKHSRTSGIKNKIRKLSLSFLSPDEDRSLVSTGNTQLPSIVIEQIEPSASNSAQQSRRTTSLLSSEEDMNTPDQTKYESNANVDQQRFDDQLQQQLIQHQTSRKRERDYARIFREYNTPAQWYQASPLPRSIYFYDPQYQRYLRQQSGLPMNSPRAYSPRHVASRSPSRAKPSKAHSPSRRSHSSRVRMQPSVLPPITTAKQVKDE</sequence>
<feature type="transmembrane region" description="Helical" evidence="9">
    <location>
        <begin position="625"/>
        <end position="647"/>
    </location>
</feature>
<dbReference type="InterPro" id="IPR016152">
    <property type="entry name" value="PTrfase/Anion_transptr"/>
</dbReference>
<dbReference type="GO" id="GO:0008509">
    <property type="term" value="F:monoatomic anion transmembrane transporter activity"/>
    <property type="evidence" value="ECO:0007669"/>
    <property type="project" value="InterPro"/>
</dbReference>
<comment type="similarity">
    <text evidence="2 9">Belongs to the anion exchanger (TC 2.A.31) family.</text>
</comment>
<feature type="transmembrane region" description="Helical" evidence="9">
    <location>
        <begin position="540"/>
        <end position="561"/>
    </location>
</feature>
<dbReference type="PANTHER" id="PTHR11453:SF36">
    <property type="entry name" value="ANION EXCHANGE PROTEIN"/>
    <property type="match status" value="1"/>
</dbReference>
<evidence type="ECO:0000313" key="14">
    <source>
        <dbReference type="Proteomes" id="UP000663852"/>
    </source>
</evidence>
<dbReference type="InterPro" id="IPR003020">
    <property type="entry name" value="HCO3_transpt_euk"/>
</dbReference>
<feature type="transmembrane region" description="Helical" evidence="9">
    <location>
        <begin position="739"/>
        <end position="757"/>
    </location>
</feature>
<feature type="transmembrane region" description="Helical" evidence="9">
    <location>
        <begin position="996"/>
        <end position="1014"/>
    </location>
</feature>
<dbReference type="Gene3D" id="3.40.930.10">
    <property type="entry name" value="Mannitol-specific EII, Chain A"/>
    <property type="match status" value="1"/>
</dbReference>
<dbReference type="Pfam" id="PF00955">
    <property type="entry name" value="HCO3_cotransp"/>
    <property type="match status" value="1"/>
</dbReference>
<dbReference type="InterPro" id="IPR013769">
    <property type="entry name" value="Band3_cytoplasmic_dom"/>
</dbReference>
<keyword evidence="4" id="KW-1003">Cell membrane</keyword>
<feature type="domain" description="Bicarbonate transporter-like transmembrane" evidence="11">
    <location>
        <begin position="511"/>
        <end position="1055"/>
    </location>
</feature>
<keyword evidence="6 9" id="KW-1133">Transmembrane helix</keyword>
<keyword evidence="7 9" id="KW-0406">Ion transport</keyword>
<feature type="transmembrane region" description="Helical" evidence="9">
    <location>
        <begin position="826"/>
        <end position="844"/>
    </location>
</feature>
<evidence type="ECO:0000256" key="10">
    <source>
        <dbReference type="SAM" id="MobiDB-lite"/>
    </source>
</evidence>
<evidence type="ECO:0000256" key="8">
    <source>
        <dbReference type="ARBA" id="ARBA00023136"/>
    </source>
</evidence>
<evidence type="ECO:0000256" key="2">
    <source>
        <dbReference type="ARBA" id="ARBA00010993"/>
    </source>
</evidence>
<dbReference type="Pfam" id="PF07565">
    <property type="entry name" value="Band_3_cyto"/>
    <property type="match status" value="1"/>
</dbReference>
<dbReference type="GO" id="GO:0008510">
    <property type="term" value="F:sodium:bicarbonate symporter activity"/>
    <property type="evidence" value="ECO:0007669"/>
    <property type="project" value="TreeGrafter"/>
</dbReference>
<evidence type="ECO:0000256" key="4">
    <source>
        <dbReference type="ARBA" id="ARBA00022475"/>
    </source>
</evidence>
<organism evidence="13 14">
    <name type="scientific">Adineta ricciae</name>
    <name type="common">Rotifer</name>
    <dbReference type="NCBI Taxonomy" id="249248"/>
    <lineage>
        <taxon>Eukaryota</taxon>
        <taxon>Metazoa</taxon>
        <taxon>Spiralia</taxon>
        <taxon>Gnathifera</taxon>
        <taxon>Rotifera</taxon>
        <taxon>Eurotatoria</taxon>
        <taxon>Bdelloidea</taxon>
        <taxon>Adinetida</taxon>
        <taxon>Adinetidae</taxon>
        <taxon>Adineta</taxon>
    </lineage>
</organism>
<dbReference type="PRINTS" id="PR01231">
    <property type="entry name" value="HCO3TRNSPORT"/>
</dbReference>
<gene>
    <name evidence="13" type="ORF">EDS130_LOCUS15776</name>
</gene>
<dbReference type="Proteomes" id="UP000663852">
    <property type="component" value="Unassembled WGS sequence"/>
</dbReference>
<dbReference type="InterPro" id="IPR003024">
    <property type="entry name" value="Na/HCO3_transpt"/>
</dbReference>
<feature type="compositionally biased region" description="Polar residues" evidence="10">
    <location>
        <begin position="92"/>
        <end position="102"/>
    </location>
</feature>
<evidence type="ECO:0000259" key="12">
    <source>
        <dbReference type="Pfam" id="PF07565"/>
    </source>
</evidence>
<name>A0A814I0N6_ADIRI</name>
<evidence type="ECO:0000256" key="7">
    <source>
        <dbReference type="ARBA" id="ARBA00023065"/>
    </source>
</evidence>
<dbReference type="PANTHER" id="PTHR11453">
    <property type="entry name" value="ANION EXCHANGE PROTEIN"/>
    <property type="match status" value="1"/>
</dbReference>
<feature type="compositionally biased region" description="Basic residues" evidence="10">
    <location>
        <begin position="72"/>
        <end position="81"/>
    </location>
</feature>
<comment type="caution">
    <text evidence="13">The sequence shown here is derived from an EMBL/GenBank/DDBJ whole genome shotgun (WGS) entry which is preliminary data.</text>
</comment>
<feature type="transmembrane region" description="Helical" evidence="9">
    <location>
        <begin position="594"/>
        <end position="613"/>
    </location>
</feature>
<dbReference type="PRINTS" id="PR01232">
    <property type="entry name" value="NAHCO3TRSPRT"/>
</dbReference>
<feature type="compositionally biased region" description="Basic residues" evidence="10">
    <location>
        <begin position="1309"/>
        <end position="1324"/>
    </location>
</feature>
<dbReference type="GO" id="GO:0005452">
    <property type="term" value="F:solute:inorganic anion antiporter activity"/>
    <property type="evidence" value="ECO:0007669"/>
    <property type="project" value="InterPro"/>
</dbReference>
<evidence type="ECO:0000256" key="1">
    <source>
        <dbReference type="ARBA" id="ARBA00004554"/>
    </source>
</evidence>
<evidence type="ECO:0000256" key="5">
    <source>
        <dbReference type="ARBA" id="ARBA00022692"/>
    </source>
</evidence>
<feature type="transmembrane region" description="Helical" evidence="9">
    <location>
        <begin position="925"/>
        <end position="945"/>
    </location>
</feature>
<evidence type="ECO:0000256" key="6">
    <source>
        <dbReference type="ARBA" id="ARBA00022989"/>
    </source>
</evidence>
<accession>A0A814I0N6</accession>
<feature type="domain" description="Band 3 cytoplasmic" evidence="12">
    <location>
        <begin position="131"/>
        <end position="464"/>
    </location>
</feature>
<keyword evidence="3 9" id="KW-0813">Transport</keyword>
<evidence type="ECO:0000256" key="3">
    <source>
        <dbReference type="ARBA" id="ARBA00022448"/>
    </source>
</evidence>
<dbReference type="InterPro" id="IPR011531">
    <property type="entry name" value="HCO3_transpt-like_TM_dom"/>
</dbReference>
<feature type="region of interest" description="Disordered" evidence="10">
    <location>
        <begin position="51"/>
        <end position="102"/>
    </location>
</feature>
<evidence type="ECO:0000313" key="13">
    <source>
        <dbReference type="EMBL" id="CAF1018751.1"/>
    </source>
</evidence>
<feature type="compositionally biased region" description="Polar residues" evidence="10">
    <location>
        <begin position="1185"/>
        <end position="1202"/>
    </location>
</feature>
<evidence type="ECO:0000259" key="11">
    <source>
        <dbReference type="Pfam" id="PF00955"/>
    </source>
</evidence>
<evidence type="ECO:0000256" key="9">
    <source>
        <dbReference type="RuleBase" id="RU362035"/>
    </source>
</evidence>
<dbReference type="OrthoDB" id="1735926at2759"/>
<feature type="region of interest" description="Disordered" evidence="10">
    <location>
        <begin position="1183"/>
        <end position="1216"/>
    </location>
</feature>
<dbReference type="FunFam" id="1.10.287.570:FF:000001">
    <property type="entry name" value="Anion exchange protein"/>
    <property type="match status" value="1"/>
</dbReference>
<feature type="transmembrane region" description="Helical" evidence="9">
    <location>
        <begin position="864"/>
        <end position="881"/>
    </location>
</feature>
<proteinExistence type="inferred from homology"/>